<proteinExistence type="predicted"/>
<evidence type="ECO:0000313" key="1">
    <source>
        <dbReference type="Proteomes" id="UP000887569"/>
    </source>
</evidence>
<reference evidence="2" key="1">
    <citation type="submission" date="2022-11" db="UniProtKB">
        <authorList>
            <consortium name="WormBaseParasite"/>
        </authorList>
    </citation>
    <scope>IDENTIFICATION</scope>
</reference>
<sequence length="199" mass="22848">EEMTSSLSACVSLPSLNVVGFHPDVISYCRLSLCTVTVLLSTSQFDAHSLTIYELLSVIDTQPQRSEVQMCTVLYDQPPVDCEQWNTKREIAIASQLKYHSLFANMHTKYSNIDRVQTLLFDSFINGPFAHLQNLTQMCIRKYGRLMVITGNIFDYDNNGIADSNDVFRREADNELLRERPSHIFRILLRCNDSRWSAE</sequence>
<dbReference type="AlphaFoldDB" id="A0A915AGP0"/>
<keyword evidence="1" id="KW-1185">Reference proteome</keyword>
<organism evidence="1 2">
    <name type="scientific">Parascaris univalens</name>
    <name type="common">Nematode worm</name>
    <dbReference type="NCBI Taxonomy" id="6257"/>
    <lineage>
        <taxon>Eukaryota</taxon>
        <taxon>Metazoa</taxon>
        <taxon>Ecdysozoa</taxon>
        <taxon>Nematoda</taxon>
        <taxon>Chromadorea</taxon>
        <taxon>Rhabditida</taxon>
        <taxon>Spirurina</taxon>
        <taxon>Ascaridomorpha</taxon>
        <taxon>Ascaridoidea</taxon>
        <taxon>Ascarididae</taxon>
        <taxon>Parascaris</taxon>
    </lineage>
</organism>
<protein>
    <submittedName>
        <fullName evidence="2">Uncharacterized protein</fullName>
    </submittedName>
</protein>
<dbReference type="InterPro" id="IPR044929">
    <property type="entry name" value="DNA/RNA_non-sp_Endonuclease_sf"/>
</dbReference>
<evidence type="ECO:0000313" key="2">
    <source>
        <dbReference type="WBParaSite" id="PgR006_g174_t01"/>
    </source>
</evidence>
<dbReference type="Gene3D" id="3.40.570.10">
    <property type="entry name" value="Extracellular Endonuclease, subunit A"/>
    <property type="match status" value="1"/>
</dbReference>
<name>A0A915AGP0_PARUN</name>
<dbReference type="Proteomes" id="UP000887569">
    <property type="component" value="Unplaced"/>
</dbReference>
<accession>A0A915AGP0</accession>
<dbReference type="WBParaSite" id="PgR006_g174_t01">
    <property type="protein sequence ID" value="PgR006_g174_t01"/>
    <property type="gene ID" value="PgR006_g174"/>
</dbReference>